<feature type="domain" description="Cytochrome c" evidence="6">
    <location>
        <begin position="68"/>
        <end position="154"/>
    </location>
</feature>
<keyword evidence="3 4" id="KW-0408">Iron</keyword>
<keyword evidence="1 4" id="KW-0349">Heme</keyword>
<evidence type="ECO:0000313" key="8">
    <source>
        <dbReference type="Proteomes" id="UP000769780"/>
    </source>
</evidence>
<evidence type="ECO:0000256" key="2">
    <source>
        <dbReference type="ARBA" id="ARBA00022723"/>
    </source>
</evidence>
<feature type="compositionally biased region" description="Acidic residues" evidence="5">
    <location>
        <begin position="46"/>
        <end position="58"/>
    </location>
</feature>
<comment type="caution">
    <text evidence="7">The sequence shown here is derived from an EMBL/GenBank/DDBJ whole genome shotgun (WGS) entry which is preliminary data.</text>
</comment>
<reference evidence="7 8" key="1">
    <citation type="submission" date="2020-07" db="EMBL/GenBank/DDBJ databases">
        <title>Fungal Genomes of the International Space Station.</title>
        <authorList>
            <person name="Seuylemezian A."/>
            <person name="Singh N.K."/>
            <person name="Wood J."/>
            <person name="Venkateswaran K."/>
        </authorList>
    </citation>
    <scope>NUCLEOTIDE SEQUENCE [LARGE SCALE GENOMIC DNA]</scope>
    <source>
        <strain evidence="7 8">PL-B2</strain>
    </source>
</reference>
<dbReference type="InterPro" id="IPR009056">
    <property type="entry name" value="Cyt_c-like_dom"/>
</dbReference>
<dbReference type="Gene3D" id="1.10.760.10">
    <property type="entry name" value="Cytochrome c-like domain"/>
    <property type="match status" value="1"/>
</dbReference>
<evidence type="ECO:0000259" key="6">
    <source>
        <dbReference type="PROSITE" id="PS51007"/>
    </source>
</evidence>
<evidence type="ECO:0000256" key="3">
    <source>
        <dbReference type="ARBA" id="ARBA00023004"/>
    </source>
</evidence>
<dbReference type="InterPro" id="IPR036909">
    <property type="entry name" value="Cyt_c-like_dom_sf"/>
</dbReference>
<evidence type="ECO:0000256" key="1">
    <source>
        <dbReference type="ARBA" id="ARBA00022617"/>
    </source>
</evidence>
<feature type="region of interest" description="Disordered" evidence="5">
    <location>
        <begin position="34"/>
        <end position="73"/>
    </location>
</feature>
<evidence type="ECO:0000256" key="4">
    <source>
        <dbReference type="PROSITE-ProRule" id="PRU00433"/>
    </source>
</evidence>
<name>A0ABS7K5D9_9BACI</name>
<protein>
    <submittedName>
        <fullName evidence="7">Cytochrome C</fullName>
    </submittedName>
</protein>
<dbReference type="RefSeq" id="WP_221873694.1">
    <property type="nucleotide sequence ID" value="NZ_JACWFH010000012.1"/>
</dbReference>
<organism evidence="7 8">
    <name type="scientific">Mesobacillus maritimus</name>
    <dbReference type="NCBI Taxonomy" id="1643336"/>
    <lineage>
        <taxon>Bacteria</taxon>
        <taxon>Bacillati</taxon>
        <taxon>Bacillota</taxon>
        <taxon>Bacilli</taxon>
        <taxon>Bacillales</taxon>
        <taxon>Bacillaceae</taxon>
        <taxon>Mesobacillus</taxon>
    </lineage>
</organism>
<dbReference type="PROSITE" id="PS51007">
    <property type="entry name" value="CYTC"/>
    <property type="match status" value="1"/>
</dbReference>
<sequence length="155" mass="16051">MPNSVASFIICAILGFGIGFAGFEIAGKDDVASTDAPTETAVNTESNEDNTPAEDSSNEEAKQPTTESVTSANSEILNTKGCLSCHSVSSLNLEGGATGPDLSKAFTEVEGKHGKPLNEFLKEPTSAVMSTVIGGNPLTDEEIQQVVDALQEASK</sequence>
<keyword evidence="2 4" id="KW-0479">Metal-binding</keyword>
<proteinExistence type="predicted"/>
<feature type="compositionally biased region" description="Polar residues" evidence="5">
    <location>
        <begin position="63"/>
        <end position="73"/>
    </location>
</feature>
<evidence type="ECO:0000256" key="5">
    <source>
        <dbReference type="SAM" id="MobiDB-lite"/>
    </source>
</evidence>
<dbReference type="Proteomes" id="UP000769780">
    <property type="component" value="Unassembled WGS sequence"/>
</dbReference>
<dbReference type="EMBL" id="JACWFH010000012">
    <property type="protein sequence ID" value="MBY0097483.1"/>
    <property type="molecule type" value="Genomic_DNA"/>
</dbReference>
<dbReference type="SUPFAM" id="SSF46626">
    <property type="entry name" value="Cytochrome c"/>
    <property type="match status" value="1"/>
</dbReference>
<accession>A0ABS7K5D9</accession>
<feature type="compositionally biased region" description="Polar residues" evidence="5">
    <location>
        <begin position="35"/>
        <end position="45"/>
    </location>
</feature>
<gene>
    <name evidence="7" type="ORF">H0185_11815</name>
</gene>
<evidence type="ECO:0000313" key="7">
    <source>
        <dbReference type="EMBL" id="MBY0097483.1"/>
    </source>
</evidence>
<keyword evidence="8" id="KW-1185">Reference proteome</keyword>